<proteinExistence type="inferred from homology"/>
<dbReference type="AlphaFoldDB" id="A0A6P7SDL8"/>
<dbReference type="InterPro" id="IPR023397">
    <property type="entry name" value="SAM-dep_MeTrfase_MraW_recog"/>
</dbReference>
<dbReference type="InterPro" id="IPR002903">
    <property type="entry name" value="RsmH"/>
</dbReference>
<accession>A0A6P7SDL8</accession>
<dbReference type="Pfam" id="PF01795">
    <property type="entry name" value="Methyltransf_5"/>
    <property type="match status" value="1"/>
</dbReference>
<dbReference type="Gene3D" id="1.10.150.170">
    <property type="entry name" value="Putative methyltransferase TM0872, insert domain"/>
    <property type="match status" value="1"/>
</dbReference>
<evidence type="ECO:0000256" key="4">
    <source>
        <dbReference type="ARBA" id="ARBA00022691"/>
    </source>
</evidence>
<keyword evidence="4" id="KW-0949">S-adenosyl-L-methionine</keyword>
<dbReference type="InterPro" id="IPR029063">
    <property type="entry name" value="SAM-dependent_MTases_sf"/>
</dbReference>
<evidence type="ECO:0000256" key="3">
    <source>
        <dbReference type="ARBA" id="ARBA00022679"/>
    </source>
</evidence>
<dbReference type="NCBIfam" id="TIGR00006">
    <property type="entry name" value="16S rRNA (cytosine(1402)-N(4))-methyltransferase RsmH"/>
    <property type="match status" value="1"/>
</dbReference>
<dbReference type="Proteomes" id="UP000515154">
    <property type="component" value="Linkage group LG5"/>
</dbReference>
<organism evidence="5 6">
    <name type="scientific">Octopus sinensis</name>
    <name type="common">East Asian common octopus</name>
    <dbReference type="NCBI Taxonomy" id="2607531"/>
    <lineage>
        <taxon>Eukaryota</taxon>
        <taxon>Metazoa</taxon>
        <taxon>Spiralia</taxon>
        <taxon>Lophotrochozoa</taxon>
        <taxon>Mollusca</taxon>
        <taxon>Cephalopoda</taxon>
        <taxon>Coleoidea</taxon>
        <taxon>Octopodiformes</taxon>
        <taxon>Octopoda</taxon>
        <taxon>Incirrata</taxon>
        <taxon>Octopodidae</taxon>
        <taxon>Octopus</taxon>
    </lineage>
</organism>
<gene>
    <name evidence="6" type="primary">LOC115211742</name>
</gene>
<evidence type="ECO:0000313" key="6">
    <source>
        <dbReference type="RefSeq" id="XP_029636255.1"/>
    </source>
</evidence>
<keyword evidence="3" id="KW-0808">Transferase</keyword>
<evidence type="ECO:0000313" key="5">
    <source>
        <dbReference type="Proteomes" id="UP000515154"/>
    </source>
</evidence>
<sequence length="384" mass="43098">MYNFRMHQTLVIGFCLRLQRPLNFKLLPNYRFCSTGHVCQVKKPQNTKGSHIPVMLNEILTILNPKEGQVILDMTFGSGGHSREILRTAPQLKQLIVLDRDPLAHEIALDFADEFRHCKILPLLGTFEDLPHLLQQHQVPTNSIHSVLLDAGASSMQYSAANRGFSLSLNGNLDMRMNELREADQPTAADVVNTLDEKSLQELIKKYGEEKKAHDIAHAIVQFRAAFGKIVTTHQLVAIVASVFDSPMKLDKLQRPAHVATKTFQALRIFVNNELNQLSNGLLVAHSYLKEEGVCAAISFHSLEDRIVKRHFHGIDINASKNMSLSSHQFLSPSKIYNEASVQGIISKKWNPIQKKVIVPDPTEVKRNPRARSAKLRAAIKCSS</sequence>
<protein>
    <submittedName>
        <fullName evidence="6">Probable methyltransferase-like protein 15 homolog isoform X1</fullName>
    </submittedName>
</protein>
<reference evidence="6" key="1">
    <citation type="submission" date="2025-08" db="UniProtKB">
        <authorList>
            <consortium name="RefSeq"/>
        </authorList>
    </citation>
    <scope>IDENTIFICATION</scope>
</reference>
<dbReference type="Gene3D" id="3.40.50.150">
    <property type="entry name" value="Vaccinia Virus protein VP39"/>
    <property type="match status" value="1"/>
</dbReference>
<dbReference type="HAMAP" id="MF_01007">
    <property type="entry name" value="16SrRNA_methyltr_H"/>
    <property type="match status" value="1"/>
</dbReference>
<comment type="similarity">
    <text evidence="1">Belongs to the methyltransferase superfamily. RsmH family.</text>
</comment>
<dbReference type="SUPFAM" id="SSF81799">
    <property type="entry name" value="Putative methyltransferase TM0872, insert domain"/>
    <property type="match status" value="1"/>
</dbReference>
<dbReference type="KEGG" id="osn:115211742"/>
<dbReference type="SUPFAM" id="SSF53335">
    <property type="entry name" value="S-adenosyl-L-methionine-dependent methyltransferases"/>
    <property type="match status" value="1"/>
</dbReference>
<name>A0A6P7SDL8_9MOLL</name>
<keyword evidence="2" id="KW-0489">Methyltransferase</keyword>
<evidence type="ECO:0000256" key="1">
    <source>
        <dbReference type="ARBA" id="ARBA00010396"/>
    </source>
</evidence>
<evidence type="ECO:0000256" key="2">
    <source>
        <dbReference type="ARBA" id="ARBA00022603"/>
    </source>
</evidence>
<dbReference type="RefSeq" id="XP_029636255.1">
    <property type="nucleotide sequence ID" value="XM_029780395.2"/>
</dbReference>
<dbReference type="GO" id="GO:0071424">
    <property type="term" value="F:rRNA (cytosine-N4-)-methyltransferase activity"/>
    <property type="evidence" value="ECO:0007669"/>
    <property type="project" value="TreeGrafter"/>
</dbReference>
<dbReference type="PANTHER" id="PTHR11265:SF0">
    <property type="entry name" value="12S RRNA N4-METHYLCYTIDINE METHYLTRANSFERASE"/>
    <property type="match status" value="1"/>
</dbReference>
<dbReference type="PANTHER" id="PTHR11265">
    <property type="entry name" value="S-ADENOSYL-METHYLTRANSFERASE MRAW"/>
    <property type="match status" value="1"/>
</dbReference>
<dbReference type="GO" id="GO:0070475">
    <property type="term" value="P:rRNA base methylation"/>
    <property type="evidence" value="ECO:0007669"/>
    <property type="project" value="TreeGrafter"/>
</dbReference>
<keyword evidence="5" id="KW-1185">Reference proteome</keyword>